<evidence type="ECO:0000313" key="4">
    <source>
        <dbReference type="EMBL" id="CAX67037.1"/>
    </source>
</evidence>
<sequence>MGLNNGTPEISIIVPVYNVEKWIENCIRSVIAQTFNNWELILVNDGSLDNSQQICEKYAKKYSKIHLINKENGGLSDARNFGIKKAKGKYLAFVDGDDYIDSNYLSKLHTAIISSNASIAVCGYKEVDNKKKILSLKRTNDFFVQKLVSGQTFLRILAEKNCTLCVVAWNKLYKKDLFKNNSYKKGRLHEDEFIIAPLVYDVSKIALVDDELYNYVQRAGSIMSSKMTQKNLLDANDAFVERLNFYKSNKNMKLFDLTVHQYLLWILSVMKYPKKVLTKKGRMILQNNFKQYSKSQKNKSNTNIFKFQMKLGERNIKLAWVIAYIIPHGINRVMGIIKK</sequence>
<dbReference type="CAZy" id="GT2">
    <property type="family name" value="Glycosyltransferase Family 2"/>
</dbReference>
<dbReference type="Pfam" id="PF00535">
    <property type="entry name" value="Glycos_transf_2"/>
    <property type="match status" value="1"/>
</dbReference>
<keyword evidence="1" id="KW-0328">Glycosyltransferase</keyword>
<dbReference type="RefSeq" id="WP_012846313.1">
    <property type="nucleotide sequence ID" value="NC_013504.1"/>
</dbReference>
<evidence type="ECO:0000256" key="1">
    <source>
        <dbReference type="ARBA" id="ARBA00022676"/>
    </source>
</evidence>
<dbReference type="EMBL" id="FN298497">
    <property type="protein sequence ID" value="CAX67037.1"/>
    <property type="molecule type" value="Genomic_DNA"/>
</dbReference>
<dbReference type="KEGG" id="ljf:FI9785_1176"/>
<dbReference type="Gene3D" id="3.90.550.10">
    <property type="entry name" value="Spore Coat Polysaccharide Biosynthesis Protein SpsA, Chain A"/>
    <property type="match status" value="1"/>
</dbReference>
<organism evidence="4 5">
    <name type="scientific">Lactobacillus johnsonii (strain FI9785)</name>
    <dbReference type="NCBI Taxonomy" id="633699"/>
    <lineage>
        <taxon>Bacteria</taxon>
        <taxon>Bacillati</taxon>
        <taxon>Bacillota</taxon>
        <taxon>Bacilli</taxon>
        <taxon>Lactobacillales</taxon>
        <taxon>Lactobacillaceae</taxon>
        <taxon>Lactobacillus</taxon>
    </lineage>
</organism>
<dbReference type="PANTHER" id="PTHR22916:SF51">
    <property type="entry name" value="GLYCOSYLTRANSFERASE EPSH-RELATED"/>
    <property type="match status" value="1"/>
</dbReference>
<dbReference type="InterPro" id="IPR029044">
    <property type="entry name" value="Nucleotide-diphossugar_trans"/>
</dbReference>
<feature type="domain" description="Glycosyltransferase 2-like" evidence="3">
    <location>
        <begin position="11"/>
        <end position="179"/>
    </location>
</feature>
<protein>
    <submittedName>
        <fullName evidence="4">Glycosyltransferase</fullName>
    </submittedName>
</protein>
<evidence type="ECO:0000313" key="5">
    <source>
        <dbReference type="Proteomes" id="UP000002627"/>
    </source>
</evidence>
<dbReference type="SUPFAM" id="SSF53448">
    <property type="entry name" value="Nucleotide-diphospho-sugar transferases"/>
    <property type="match status" value="1"/>
</dbReference>
<dbReference type="HOGENOM" id="CLU_025996_25_1_9"/>
<name>D0R4M4_LACJF</name>
<reference evidence="4 5" key="1">
    <citation type="journal article" date="2009" name="J. Bacteriol.">
        <title>Complete genome sequence of Lactobacillus johnsonii FI9785, a competitive exclusion agent against pathogens in poultry.</title>
        <authorList>
            <person name="Wegmann U."/>
            <person name="Overweg K."/>
            <person name="Horn N."/>
            <person name="Goesmann A."/>
            <person name="Narbad A."/>
            <person name="Gasson M.J."/>
            <person name="Shearman C."/>
        </authorList>
    </citation>
    <scope>NUCLEOTIDE SEQUENCE [LARGE SCALE GENOMIC DNA]</scope>
    <source>
        <strain evidence="4 5">FI9785</strain>
    </source>
</reference>
<dbReference type="AlphaFoldDB" id="D0R4M4"/>
<keyword evidence="2" id="KW-0808">Transferase</keyword>
<dbReference type="Proteomes" id="UP000002627">
    <property type="component" value="Chromosome"/>
</dbReference>
<gene>
    <name evidence="4" type="ordered locus">FI9785_1176</name>
</gene>
<evidence type="ECO:0000256" key="2">
    <source>
        <dbReference type="ARBA" id="ARBA00022679"/>
    </source>
</evidence>
<dbReference type="PANTHER" id="PTHR22916">
    <property type="entry name" value="GLYCOSYLTRANSFERASE"/>
    <property type="match status" value="1"/>
</dbReference>
<dbReference type="InterPro" id="IPR001173">
    <property type="entry name" value="Glyco_trans_2-like"/>
</dbReference>
<keyword evidence="5" id="KW-1185">Reference proteome</keyword>
<dbReference type="CDD" id="cd00761">
    <property type="entry name" value="Glyco_tranf_GTA_type"/>
    <property type="match status" value="1"/>
</dbReference>
<evidence type="ECO:0000259" key="3">
    <source>
        <dbReference type="Pfam" id="PF00535"/>
    </source>
</evidence>
<accession>D0R4M4</accession>
<dbReference type="GO" id="GO:0016757">
    <property type="term" value="F:glycosyltransferase activity"/>
    <property type="evidence" value="ECO:0007669"/>
    <property type="project" value="UniProtKB-KW"/>
</dbReference>
<proteinExistence type="predicted"/>